<name>A0A7J0BM46_9BACT</name>
<sequence>MKKWHIKVREMTIGSDQVAGERTDRGENTMTKIEIVEMIEDVIAALSCCEQIAGGGVDVILADQTVKLRKVSGAIECLPETTEE</sequence>
<reference evidence="1 2" key="1">
    <citation type="submission" date="2020-05" db="EMBL/GenBank/DDBJ databases">
        <title>Draft genome sequence of Desulfovibrio sp. strain HN2T.</title>
        <authorList>
            <person name="Ueno A."/>
            <person name="Tamazawa S."/>
            <person name="Tamamura S."/>
            <person name="Murakami T."/>
            <person name="Kiyama T."/>
            <person name="Inomata H."/>
            <person name="Amano Y."/>
            <person name="Miyakawa K."/>
            <person name="Tamaki H."/>
            <person name="Naganuma T."/>
            <person name="Kaneko K."/>
        </authorList>
    </citation>
    <scope>NUCLEOTIDE SEQUENCE [LARGE SCALE GENOMIC DNA]</scope>
    <source>
        <strain evidence="1 2">HN2</strain>
    </source>
</reference>
<dbReference type="RefSeq" id="WP_174405846.1">
    <property type="nucleotide sequence ID" value="NZ_BLVO01000013.1"/>
</dbReference>
<proteinExistence type="predicted"/>
<comment type="caution">
    <text evidence="1">The sequence shown here is derived from an EMBL/GenBank/DDBJ whole genome shotgun (WGS) entry which is preliminary data.</text>
</comment>
<evidence type="ECO:0000313" key="2">
    <source>
        <dbReference type="Proteomes" id="UP000503840"/>
    </source>
</evidence>
<protein>
    <submittedName>
        <fullName evidence="1">Uncharacterized protein</fullName>
    </submittedName>
</protein>
<accession>A0A7J0BM46</accession>
<keyword evidence="2" id="KW-1185">Reference proteome</keyword>
<dbReference type="AlphaFoldDB" id="A0A7J0BM46"/>
<dbReference type="Proteomes" id="UP000503840">
    <property type="component" value="Unassembled WGS sequence"/>
</dbReference>
<evidence type="ECO:0000313" key="1">
    <source>
        <dbReference type="EMBL" id="GFM34235.1"/>
    </source>
</evidence>
<dbReference type="EMBL" id="BLVO01000013">
    <property type="protein sequence ID" value="GFM34235.1"/>
    <property type="molecule type" value="Genomic_DNA"/>
</dbReference>
<gene>
    <name evidence="1" type="ORF">DSM101010T_26000</name>
</gene>
<organism evidence="1 2">
    <name type="scientific">Desulfovibrio subterraneus</name>
    <dbReference type="NCBI Taxonomy" id="2718620"/>
    <lineage>
        <taxon>Bacteria</taxon>
        <taxon>Pseudomonadati</taxon>
        <taxon>Thermodesulfobacteriota</taxon>
        <taxon>Desulfovibrionia</taxon>
        <taxon>Desulfovibrionales</taxon>
        <taxon>Desulfovibrionaceae</taxon>
        <taxon>Desulfovibrio</taxon>
    </lineage>
</organism>